<dbReference type="SMART" id="SM00406">
    <property type="entry name" value="IGv"/>
    <property type="match status" value="1"/>
</dbReference>
<dbReference type="InterPro" id="IPR036179">
    <property type="entry name" value="Ig-like_dom_sf"/>
</dbReference>
<feature type="domain" description="Ig-like" evidence="2">
    <location>
        <begin position="20"/>
        <end position="132"/>
    </location>
</feature>
<evidence type="ECO:0000313" key="3">
    <source>
        <dbReference type="EMBL" id="CAF0800612.1"/>
    </source>
</evidence>
<dbReference type="OrthoDB" id="6159398at2759"/>
<protein>
    <recommendedName>
        <fullName evidence="2">Ig-like domain-containing protein</fullName>
    </recommendedName>
</protein>
<feature type="chain" id="PRO_5032760162" description="Ig-like domain-containing protein" evidence="1">
    <location>
        <begin position="18"/>
        <end position="139"/>
    </location>
</feature>
<dbReference type="GO" id="GO:0050808">
    <property type="term" value="P:synapse organization"/>
    <property type="evidence" value="ECO:0007669"/>
    <property type="project" value="TreeGrafter"/>
</dbReference>
<gene>
    <name evidence="3" type="ORF">EDS130_LOCUS4832</name>
</gene>
<dbReference type="InterPro" id="IPR003599">
    <property type="entry name" value="Ig_sub"/>
</dbReference>
<reference evidence="3" key="1">
    <citation type="submission" date="2021-02" db="EMBL/GenBank/DDBJ databases">
        <authorList>
            <person name="Nowell W R."/>
        </authorList>
    </citation>
    <scope>NUCLEOTIDE SEQUENCE</scope>
</reference>
<dbReference type="InterPro" id="IPR013783">
    <property type="entry name" value="Ig-like_fold"/>
</dbReference>
<dbReference type="Proteomes" id="UP000663852">
    <property type="component" value="Unassembled WGS sequence"/>
</dbReference>
<dbReference type="PROSITE" id="PS50835">
    <property type="entry name" value="IG_LIKE"/>
    <property type="match status" value="1"/>
</dbReference>
<dbReference type="InterPro" id="IPR037448">
    <property type="entry name" value="Zig-8"/>
</dbReference>
<dbReference type="EMBL" id="CAJNOJ010000013">
    <property type="protein sequence ID" value="CAF0800612.1"/>
    <property type="molecule type" value="Genomic_DNA"/>
</dbReference>
<dbReference type="SUPFAM" id="SSF48726">
    <property type="entry name" value="Immunoglobulin"/>
    <property type="match status" value="1"/>
</dbReference>
<sequence length="139" mass="15485">MFGILIISYLLITQASSYNPTHDENQSIIEALHSNVTVTSGHKAILTCTFGHSNLDLSLSSSHQLIWIRQNYASNNADSLLAHNQDLLISDSRLNVQRTDVEYTLTITDVQADDEGIYTCEVNTQPPQKALIHLYVQGK</sequence>
<keyword evidence="1" id="KW-0732">Signal</keyword>
<organism evidence="3 4">
    <name type="scientific">Adineta ricciae</name>
    <name type="common">Rotifer</name>
    <dbReference type="NCBI Taxonomy" id="249248"/>
    <lineage>
        <taxon>Eukaryota</taxon>
        <taxon>Metazoa</taxon>
        <taxon>Spiralia</taxon>
        <taxon>Gnathifera</taxon>
        <taxon>Rotifera</taxon>
        <taxon>Eurotatoria</taxon>
        <taxon>Bdelloidea</taxon>
        <taxon>Adinetida</taxon>
        <taxon>Adinetidae</taxon>
        <taxon>Adineta</taxon>
    </lineage>
</organism>
<comment type="caution">
    <text evidence="3">The sequence shown here is derived from an EMBL/GenBank/DDBJ whole genome shotgun (WGS) entry which is preliminary data.</text>
</comment>
<proteinExistence type="predicted"/>
<dbReference type="Gene3D" id="2.60.40.10">
    <property type="entry name" value="Immunoglobulins"/>
    <property type="match status" value="1"/>
</dbReference>
<evidence type="ECO:0000256" key="1">
    <source>
        <dbReference type="SAM" id="SignalP"/>
    </source>
</evidence>
<evidence type="ECO:0000259" key="2">
    <source>
        <dbReference type="PROSITE" id="PS50835"/>
    </source>
</evidence>
<dbReference type="PANTHER" id="PTHR23279:SF36">
    <property type="entry name" value="DEFECTIVE PROBOSCIS EXTENSION RESPONSE 9, ISOFORM A"/>
    <property type="match status" value="1"/>
</dbReference>
<dbReference type="InterPro" id="IPR013106">
    <property type="entry name" value="Ig_V-set"/>
</dbReference>
<dbReference type="AlphaFoldDB" id="A0A813SQ92"/>
<evidence type="ECO:0000313" key="4">
    <source>
        <dbReference type="Proteomes" id="UP000663852"/>
    </source>
</evidence>
<dbReference type="PANTHER" id="PTHR23279">
    <property type="entry name" value="DEFECTIVE PROBOSCIS EXTENSION RESPONSE DPR -RELATED"/>
    <property type="match status" value="1"/>
</dbReference>
<dbReference type="SMART" id="SM00409">
    <property type="entry name" value="IG"/>
    <property type="match status" value="1"/>
</dbReference>
<dbReference type="InterPro" id="IPR007110">
    <property type="entry name" value="Ig-like_dom"/>
</dbReference>
<accession>A0A813SQ92</accession>
<name>A0A813SQ92_ADIRI</name>
<dbReference type="Pfam" id="PF07686">
    <property type="entry name" value="V-set"/>
    <property type="match status" value="1"/>
</dbReference>
<dbReference type="GO" id="GO:0032589">
    <property type="term" value="C:neuron projection membrane"/>
    <property type="evidence" value="ECO:0007669"/>
    <property type="project" value="TreeGrafter"/>
</dbReference>
<feature type="signal peptide" evidence="1">
    <location>
        <begin position="1"/>
        <end position="17"/>
    </location>
</feature>